<dbReference type="Proteomes" id="UP001204320">
    <property type="component" value="Unassembled WGS sequence"/>
</dbReference>
<keyword evidence="1 2" id="KW-0378">Hydrolase</keyword>
<dbReference type="SUPFAM" id="SSF55144">
    <property type="entry name" value="LigT-like"/>
    <property type="match status" value="1"/>
</dbReference>
<dbReference type="PANTHER" id="PTHR35561:SF1">
    <property type="entry name" value="RNA 2',3'-CYCLIC PHOSPHODIESTERASE"/>
    <property type="match status" value="1"/>
</dbReference>
<dbReference type="RefSeq" id="WP_258499183.1">
    <property type="nucleotide sequence ID" value="NZ_JANSKA010000004.1"/>
</dbReference>
<feature type="active site" description="Proton donor" evidence="2">
    <location>
        <position position="55"/>
    </location>
</feature>
<feature type="short sequence motif" description="HXTX 2" evidence="2">
    <location>
        <begin position="140"/>
        <end position="143"/>
    </location>
</feature>
<sequence length="212" mass="23475">MNNAENHQLSADQTQKRLFIALRFSEEEQEALARSRDAVLKRLRSGRPTPTTIIHLTMAFLGMLDGAGEQRAAEALRSAARECGPVSLSLGDLGAFEHRRGGIVWRGVSRQEGLLVLQRTLVRELTAEGLPVDKRPFVPHVTLVRGARPAREVGANGMPDLWRICKEVSCGLPPLETRHTEVALMWSHHPTGEQLTYTPILTVPLYGEKSCV</sequence>
<dbReference type="InterPro" id="IPR009097">
    <property type="entry name" value="Cyclic_Pdiesterase"/>
</dbReference>
<dbReference type="Pfam" id="PF13563">
    <property type="entry name" value="2_5_RNA_ligase2"/>
    <property type="match status" value="1"/>
</dbReference>
<name>A0ABT1Z911_9ACTN</name>
<feature type="active site" description="Proton acceptor" evidence="2">
    <location>
        <position position="140"/>
    </location>
</feature>
<comment type="similarity">
    <text evidence="2">Belongs to the 2H phosphoesterase superfamily. ThpR family.</text>
</comment>
<evidence type="ECO:0000313" key="4">
    <source>
        <dbReference type="Proteomes" id="UP001204320"/>
    </source>
</evidence>
<comment type="catalytic activity">
    <reaction evidence="2">
        <text>a 3'-end 2',3'-cyclophospho-ribonucleotide-RNA + H2O = a 3'-end 2'-phospho-ribonucleotide-RNA + H(+)</text>
        <dbReference type="Rhea" id="RHEA:11828"/>
        <dbReference type="Rhea" id="RHEA-COMP:10464"/>
        <dbReference type="Rhea" id="RHEA-COMP:17353"/>
        <dbReference type="ChEBI" id="CHEBI:15377"/>
        <dbReference type="ChEBI" id="CHEBI:15378"/>
        <dbReference type="ChEBI" id="CHEBI:83064"/>
        <dbReference type="ChEBI" id="CHEBI:173113"/>
        <dbReference type="EC" id="3.1.4.58"/>
    </reaction>
</comment>
<evidence type="ECO:0000256" key="1">
    <source>
        <dbReference type="ARBA" id="ARBA00022801"/>
    </source>
</evidence>
<protein>
    <recommendedName>
        <fullName evidence="2">RNA 2',3'-cyclic phosphodiesterase</fullName>
        <shortName evidence="2">RNA 2',3'-CPDase</shortName>
        <ecNumber evidence="2">3.1.4.58</ecNumber>
    </recommendedName>
</protein>
<proteinExistence type="inferred from homology"/>
<dbReference type="HAMAP" id="MF_01940">
    <property type="entry name" value="RNA_CPDase"/>
    <property type="match status" value="1"/>
</dbReference>
<accession>A0ABT1Z911</accession>
<dbReference type="PANTHER" id="PTHR35561">
    <property type="entry name" value="RNA 2',3'-CYCLIC PHOSPHODIESTERASE"/>
    <property type="match status" value="1"/>
</dbReference>
<gene>
    <name evidence="3" type="primary">thpR</name>
    <name evidence="3" type="ORF">NVS32_07025</name>
</gene>
<organism evidence="3 4">
    <name type="scientific">Tractidigestivibacter montrealensis</name>
    <dbReference type="NCBI Taxonomy" id="2972466"/>
    <lineage>
        <taxon>Bacteria</taxon>
        <taxon>Bacillati</taxon>
        <taxon>Actinomycetota</taxon>
        <taxon>Coriobacteriia</taxon>
        <taxon>Coriobacteriales</taxon>
        <taxon>Atopobiaceae</taxon>
        <taxon>Tractidigestivibacter</taxon>
    </lineage>
</organism>
<keyword evidence="4" id="KW-1185">Reference proteome</keyword>
<dbReference type="NCBIfam" id="TIGR02258">
    <property type="entry name" value="2_5_ligase"/>
    <property type="match status" value="1"/>
</dbReference>
<evidence type="ECO:0000256" key="2">
    <source>
        <dbReference type="HAMAP-Rule" id="MF_01940"/>
    </source>
</evidence>
<dbReference type="EMBL" id="JANSKA010000004">
    <property type="protein sequence ID" value="MCR9036700.1"/>
    <property type="molecule type" value="Genomic_DNA"/>
</dbReference>
<reference evidence="3 4" key="1">
    <citation type="submission" date="2022-08" db="EMBL/GenBank/DDBJ databases">
        <title>Tractidigestivibacter montrealensis type strain KD21.</title>
        <authorList>
            <person name="Diop K."/>
            <person name="Richard C."/>
            <person name="Routy B."/>
        </authorList>
    </citation>
    <scope>NUCLEOTIDE SEQUENCE [LARGE SCALE GENOMIC DNA]</scope>
    <source>
        <strain evidence="3 4">KD21</strain>
    </source>
</reference>
<dbReference type="EC" id="3.1.4.58" evidence="2"/>
<evidence type="ECO:0000313" key="3">
    <source>
        <dbReference type="EMBL" id="MCR9036700.1"/>
    </source>
</evidence>
<dbReference type="InterPro" id="IPR004175">
    <property type="entry name" value="RNA_CPDase"/>
</dbReference>
<feature type="short sequence motif" description="HXTX 1" evidence="2">
    <location>
        <begin position="55"/>
        <end position="58"/>
    </location>
</feature>
<dbReference type="Gene3D" id="3.90.1140.10">
    <property type="entry name" value="Cyclic phosphodiesterase"/>
    <property type="match status" value="1"/>
</dbReference>
<comment type="function">
    <text evidence="2">Hydrolyzes RNA 2',3'-cyclic phosphodiester to an RNA 2'-phosphomonoester.</text>
</comment>
<comment type="caution">
    <text evidence="3">The sequence shown here is derived from an EMBL/GenBank/DDBJ whole genome shotgun (WGS) entry which is preliminary data.</text>
</comment>